<proteinExistence type="predicted"/>
<sequence length="183" mass="19437">MSKKDDDNRNLVFAEAYRLSERRLESQFTSALAADGRAMGFAGLSVAAAAVLCGLATDAHAPIALIVGAVFLVIAAGLSAYSARPVDFYSPGAQFNDLGDDMEKNIDYSAVLKELGDFNDKHSLANDKLLAGNSRFLKTAIFCALLGLTISIVPQIPSVMHDAKIEHDAEIAPVEPVSVAPQE</sequence>
<gene>
    <name evidence="2" type="ORF">HW561_09555</name>
</gene>
<reference evidence="2 3" key="1">
    <citation type="submission" date="2020-06" db="EMBL/GenBank/DDBJ databases">
        <authorList>
            <person name="Cao W.R."/>
        </authorList>
    </citation>
    <scope>NUCLEOTIDE SEQUENCE [LARGE SCALE GENOMIC DNA]</scope>
    <source>
        <strain evidence="2 3">B1Z28</strain>
    </source>
</reference>
<keyword evidence="1" id="KW-1133">Transmembrane helix</keyword>
<comment type="caution">
    <text evidence="2">The sequence shown here is derived from an EMBL/GenBank/DDBJ whole genome shotgun (WGS) entry which is preliminary data.</text>
</comment>
<evidence type="ECO:0000256" key="1">
    <source>
        <dbReference type="SAM" id="Phobius"/>
    </source>
</evidence>
<feature type="transmembrane region" description="Helical" evidence="1">
    <location>
        <begin position="136"/>
        <end position="156"/>
    </location>
</feature>
<feature type="transmembrane region" description="Helical" evidence="1">
    <location>
        <begin position="38"/>
        <end position="57"/>
    </location>
</feature>
<dbReference type="EMBL" id="JABXWT010000003">
    <property type="protein sequence ID" value="NVO56032.1"/>
    <property type="molecule type" value="Genomic_DNA"/>
</dbReference>
<keyword evidence="1" id="KW-0812">Transmembrane</keyword>
<name>A0ABX2PR05_9RHOB</name>
<evidence type="ECO:0000313" key="2">
    <source>
        <dbReference type="EMBL" id="NVO56032.1"/>
    </source>
</evidence>
<evidence type="ECO:0000313" key="3">
    <source>
        <dbReference type="Proteomes" id="UP000630805"/>
    </source>
</evidence>
<dbReference type="RefSeq" id="WP_176864074.1">
    <property type="nucleotide sequence ID" value="NZ_JABXWT010000003.1"/>
</dbReference>
<keyword evidence="1" id="KW-0472">Membrane</keyword>
<keyword evidence="3" id="KW-1185">Reference proteome</keyword>
<accession>A0ABX2PR05</accession>
<protein>
    <submittedName>
        <fullName evidence="2">Uncharacterized protein</fullName>
    </submittedName>
</protein>
<feature type="transmembrane region" description="Helical" evidence="1">
    <location>
        <begin position="63"/>
        <end position="81"/>
    </location>
</feature>
<dbReference type="Proteomes" id="UP000630805">
    <property type="component" value="Unassembled WGS sequence"/>
</dbReference>
<organism evidence="2 3">
    <name type="scientific">Ruegeria haliotis</name>
    <dbReference type="NCBI Taxonomy" id="2747601"/>
    <lineage>
        <taxon>Bacteria</taxon>
        <taxon>Pseudomonadati</taxon>
        <taxon>Pseudomonadota</taxon>
        <taxon>Alphaproteobacteria</taxon>
        <taxon>Rhodobacterales</taxon>
        <taxon>Roseobacteraceae</taxon>
        <taxon>Ruegeria</taxon>
    </lineage>
</organism>